<evidence type="ECO:0000256" key="1">
    <source>
        <dbReference type="SAM" id="MobiDB-lite"/>
    </source>
</evidence>
<protein>
    <submittedName>
        <fullName evidence="2">Uncharacterized protein</fullName>
    </submittedName>
</protein>
<gene>
    <name evidence="2" type="ORF">MRATA1EN1_LOCUS21159</name>
</gene>
<reference evidence="2" key="1">
    <citation type="submission" date="2023-04" db="EMBL/GenBank/DDBJ databases">
        <authorList>
            <consortium name="ELIXIR-Norway"/>
        </authorList>
    </citation>
    <scope>NUCLEOTIDE SEQUENCE [LARGE SCALE GENOMIC DNA]</scope>
</reference>
<dbReference type="Proteomes" id="UP001176941">
    <property type="component" value="Chromosome 32"/>
</dbReference>
<keyword evidence="3" id="KW-1185">Reference proteome</keyword>
<feature type="region of interest" description="Disordered" evidence="1">
    <location>
        <begin position="59"/>
        <end position="86"/>
    </location>
</feature>
<evidence type="ECO:0000313" key="3">
    <source>
        <dbReference type="Proteomes" id="UP001176941"/>
    </source>
</evidence>
<evidence type="ECO:0000313" key="2">
    <source>
        <dbReference type="EMBL" id="CAI9172197.1"/>
    </source>
</evidence>
<accession>A0ABN8ZHC6</accession>
<feature type="region of interest" description="Disordered" evidence="1">
    <location>
        <begin position="1"/>
        <end position="26"/>
    </location>
</feature>
<organism evidence="2 3">
    <name type="scientific">Rangifer tarandus platyrhynchus</name>
    <name type="common">Svalbard reindeer</name>
    <dbReference type="NCBI Taxonomy" id="3082113"/>
    <lineage>
        <taxon>Eukaryota</taxon>
        <taxon>Metazoa</taxon>
        <taxon>Chordata</taxon>
        <taxon>Craniata</taxon>
        <taxon>Vertebrata</taxon>
        <taxon>Euteleostomi</taxon>
        <taxon>Mammalia</taxon>
        <taxon>Eutheria</taxon>
        <taxon>Laurasiatheria</taxon>
        <taxon>Artiodactyla</taxon>
        <taxon>Ruminantia</taxon>
        <taxon>Pecora</taxon>
        <taxon>Cervidae</taxon>
        <taxon>Odocoileinae</taxon>
        <taxon>Rangifer</taxon>
    </lineage>
</organism>
<proteinExistence type="predicted"/>
<dbReference type="EMBL" id="OX459968">
    <property type="protein sequence ID" value="CAI9172197.1"/>
    <property type="molecule type" value="Genomic_DNA"/>
</dbReference>
<name>A0ABN8ZHC6_RANTA</name>
<feature type="compositionally biased region" description="Basic and acidic residues" evidence="1">
    <location>
        <begin position="59"/>
        <end position="70"/>
    </location>
</feature>
<sequence>MAQLTKSGRTWRVEAQPPPTAHPPAREKLHRIGSQRRWGIDWPPGRNLEKPWSVAEEAPRYLHGGGDRREGGRHRTPLRAEGTEPVPQRTGWIVYATKPA</sequence>